<dbReference type="AlphaFoldDB" id="A0A9W2V1S6"/>
<protein>
    <submittedName>
        <fullName evidence="3">Zinc finger protein 426</fullName>
    </submittedName>
</protein>
<dbReference type="CDD" id="cd07765">
    <property type="entry name" value="KRAB_A-box"/>
    <property type="match status" value="1"/>
</dbReference>
<sequence>MVLGENPLVLNQEELRLTSPLNSDTILRDFGNEKGSVRFYCHTHRMPAIDLFSCGHLCQDFFCLHEEKSEGERTVTRCLTNYSQDLVILEDVAVEFIQEEWTLLDPTQRNLYRDVMLENHKNLVAVDWEICLNTKWSAPQQNILQGKTPNG</sequence>
<dbReference type="PROSITE" id="PS50805">
    <property type="entry name" value="KRAB"/>
    <property type="match status" value="1"/>
</dbReference>
<evidence type="ECO:0000313" key="3">
    <source>
        <dbReference type="RefSeq" id="XP_053752647.1"/>
    </source>
</evidence>
<proteinExistence type="predicted"/>
<keyword evidence="2" id="KW-1185">Reference proteome</keyword>
<dbReference type="PANTHER" id="PTHR23232">
    <property type="entry name" value="KRAB DOMAIN C2H2 ZINC FINGER"/>
    <property type="match status" value="1"/>
</dbReference>
<dbReference type="RefSeq" id="XP_053752647.1">
    <property type="nucleotide sequence ID" value="XM_053896672.1"/>
</dbReference>
<dbReference type="SUPFAM" id="SSF109640">
    <property type="entry name" value="KRAB domain (Kruppel-associated box)"/>
    <property type="match status" value="1"/>
</dbReference>
<feature type="domain" description="KRAB" evidence="1">
    <location>
        <begin position="87"/>
        <end position="151"/>
    </location>
</feature>
<dbReference type="PANTHER" id="PTHR23232:SF157">
    <property type="entry name" value="ZINC FINGER PROTEIN 525"/>
    <property type="match status" value="1"/>
</dbReference>
<dbReference type="SMART" id="SM00349">
    <property type="entry name" value="KRAB"/>
    <property type="match status" value="1"/>
</dbReference>
<dbReference type="InterPro" id="IPR050169">
    <property type="entry name" value="Krueppel_C2H2_ZnF"/>
</dbReference>
<dbReference type="GO" id="GO:0006355">
    <property type="term" value="P:regulation of DNA-templated transcription"/>
    <property type="evidence" value="ECO:0007669"/>
    <property type="project" value="InterPro"/>
</dbReference>
<evidence type="ECO:0000259" key="1">
    <source>
        <dbReference type="PROSITE" id="PS50805"/>
    </source>
</evidence>
<organism evidence="2 3">
    <name type="scientific">Panthera pardus</name>
    <name type="common">Leopard</name>
    <name type="synonym">Felis pardus</name>
    <dbReference type="NCBI Taxonomy" id="9691"/>
    <lineage>
        <taxon>Eukaryota</taxon>
        <taxon>Metazoa</taxon>
        <taxon>Chordata</taxon>
        <taxon>Craniata</taxon>
        <taxon>Vertebrata</taxon>
        <taxon>Euteleostomi</taxon>
        <taxon>Mammalia</taxon>
        <taxon>Eutheria</taxon>
        <taxon>Laurasiatheria</taxon>
        <taxon>Carnivora</taxon>
        <taxon>Feliformia</taxon>
        <taxon>Felidae</taxon>
        <taxon>Pantherinae</taxon>
        <taxon>Panthera</taxon>
    </lineage>
</organism>
<dbReference type="GeneID" id="109254158"/>
<reference evidence="3" key="1">
    <citation type="submission" date="2025-08" db="UniProtKB">
        <authorList>
            <consortium name="RefSeq"/>
        </authorList>
    </citation>
    <scope>IDENTIFICATION</scope>
    <source>
        <tissue evidence="3">Whole blood</tissue>
    </source>
</reference>
<name>A0A9W2V1S6_PANPR</name>
<dbReference type="InterPro" id="IPR036051">
    <property type="entry name" value="KRAB_dom_sf"/>
</dbReference>
<dbReference type="Gene3D" id="6.10.140.140">
    <property type="match status" value="1"/>
</dbReference>
<gene>
    <name evidence="3" type="primary">LOC109254158</name>
</gene>
<accession>A0A9W2V1S6</accession>
<dbReference type="Proteomes" id="UP001165780">
    <property type="component" value="Unplaced"/>
</dbReference>
<dbReference type="InterPro" id="IPR001909">
    <property type="entry name" value="KRAB"/>
</dbReference>
<evidence type="ECO:0000313" key="2">
    <source>
        <dbReference type="Proteomes" id="UP001165780"/>
    </source>
</evidence>
<dbReference type="Pfam" id="PF01352">
    <property type="entry name" value="KRAB"/>
    <property type="match status" value="1"/>
</dbReference>